<dbReference type="FunFam" id="1.10.510.10:FF:001512">
    <property type="entry name" value="Receptor tyrosine-protein kinase erbB-2"/>
    <property type="match status" value="1"/>
</dbReference>
<dbReference type="Gene3D" id="1.10.510.10">
    <property type="entry name" value="Transferase(Phosphotransferase) domain 1"/>
    <property type="match status" value="1"/>
</dbReference>
<reference evidence="10" key="1">
    <citation type="submission" date="2016-11" db="UniProtKB">
        <authorList>
            <consortium name="WormBaseParasite"/>
        </authorList>
    </citation>
    <scope>IDENTIFICATION</scope>
</reference>
<dbReference type="InterPro" id="IPR020635">
    <property type="entry name" value="Tyr_kinase_cat_dom"/>
</dbReference>
<dbReference type="PANTHER" id="PTHR24416">
    <property type="entry name" value="TYROSINE-PROTEIN KINASE RECEPTOR"/>
    <property type="match status" value="1"/>
</dbReference>
<dbReference type="GO" id="GO:0004714">
    <property type="term" value="F:transmembrane receptor protein tyrosine kinase activity"/>
    <property type="evidence" value="ECO:0007669"/>
    <property type="project" value="TreeGrafter"/>
</dbReference>
<keyword evidence="3" id="KW-0547">Nucleotide-binding</keyword>
<dbReference type="Pfam" id="PF07714">
    <property type="entry name" value="PK_Tyr_Ser-Thr"/>
    <property type="match status" value="1"/>
</dbReference>
<keyword evidence="2" id="KW-0808">Transferase</keyword>
<dbReference type="GO" id="GO:0012505">
    <property type="term" value="C:endomembrane system"/>
    <property type="evidence" value="ECO:0007669"/>
    <property type="project" value="UniProtKB-SubCell"/>
</dbReference>
<evidence type="ECO:0000256" key="1">
    <source>
        <dbReference type="ARBA" id="ARBA00004308"/>
    </source>
</evidence>
<evidence type="ECO:0000256" key="3">
    <source>
        <dbReference type="ARBA" id="ARBA00022741"/>
    </source>
</evidence>
<dbReference type="WBParaSite" id="maker-uti_cns_0002532-snap-gene-0.2-mRNA-1">
    <property type="protein sequence ID" value="maker-uti_cns_0002532-snap-gene-0.2-mRNA-1"/>
    <property type="gene ID" value="maker-uti_cns_0002532-snap-gene-0.2"/>
</dbReference>
<evidence type="ECO:0000256" key="2">
    <source>
        <dbReference type="ARBA" id="ARBA00022679"/>
    </source>
</evidence>
<sequence length="155" mass="17568">VDILGQVASGMQYLEAEKFIHRDLAARNILVGERNCVKVADFGLSRAIGRLRRRRVHGAAAGAKFPIKWTSPEAALLGRFTIKSDVWSFWHRYLRGGHLWPDAIPGMSNTETLQELETGYRMPRPANCSEELYDIMLNCWDETPEERPTFAHLGA</sequence>
<dbReference type="GO" id="GO:0005886">
    <property type="term" value="C:plasma membrane"/>
    <property type="evidence" value="ECO:0007669"/>
    <property type="project" value="TreeGrafter"/>
</dbReference>
<dbReference type="InterPro" id="IPR011009">
    <property type="entry name" value="Kinase-like_dom_sf"/>
</dbReference>
<dbReference type="GO" id="GO:0030182">
    <property type="term" value="P:neuron differentiation"/>
    <property type="evidence" value="ECO:0007669"/>
    <property type="project" value="UniProtKB-ARBA"/>
</dbReference>
<dbReference type="InterPro" id="IPR000719">
    <property type="entry name" value="Prot_kinase_dom"/>
</dbReference>
<evidence type="ECO:0000256" key="6">
    <source>
        <dbReference type="ARBA" id="ARBA00023136"/>
    </source>
</evidence>
<dbReference type="GO" id="GO:0050793">
    <property type="term" value="P:regulation of developmental process"/>
    <property type="evidence" value="ECO:0007669"/>
    <property type="project" value="UniProtKB-ARBA"/>
</dbReference>
<evidence type="ECO:0000256" key="7">
    <source>
        <dbReference type="ARBA" id="ARBA00023137"/>
    </source>
</evidence>
<dbReference type="GO" id="GO:0007169">
    <property type="term" value="P:cell surface receptor protein tyrosine kinase signaling pathway"/>
    <property type="evidence" value="ECO:0007669"/>
    <property type="project" value="TreeGrafter"/>
</dbReference>
<keyword evidence="6" id="KW-0472">Membrane</keyword>
<proteinExistence type="predicted"/>
<dbReference type="InterPro" id="IPR050122">
    <property type="entry name" value="RTK"/>
</dbReference>
<dbReference type="SMART" id="SM00219">
    <property type="entry name" value="TyrKc"/>
    <property type="match status" value="1"/>
</dbReference>
<keyword evidence="9" id="KW-1185">Reference proteome</keyword>
<comment type="subcellular location">
    <subcellularLocation>
        <location evidence="1">Endomembrane system</location>
    </subcellularLocation>
</comment>
<name>A0A1I8GN13_9PLAT</name>
<dbReference type="PROSITE" id="PS00109">
    <property type="entry name" value="PROTEIN_KINASE_TYR"/>
    <property type="match status" value="1"/>
</dbReference>
<dbReference type="PROSITE" id="PS50011">
    <property type="entry name" value="PROTEIN_KINASE_DOM"/>
    <property type="match status" value="1"/>
</dbReference>
<accession>A0A1I8GN13</accession>
<dbReference type="Proteomes" id="UP000095280">
    <property type="component" value="Unplaced"/>
</dbReference>
<organism evidence="9 10">
    <name type="scientific">Macrostomum lignano</name>
    <dbReference type="NCBI Taxonomy" id="282301"/>
    <lineage>
        <taxon>Eukaryota</taxon>
        <taxon>Metazoa</taxon>
        <taxon>Spiralia</taxon>
        <taxon>Lophotrochozoa</taxon>
        <taxon>Platyhelminthes</taxon>
        <taxon>Rhabditophora</taxon>
        <taxon>Macrostomorpha</taxon>
        <taxon>Macrostomida</taxon>
        <taxon>Macrostomidae</taxon>
        <taxon>Macrostomum</taxon>
    </lineage>
</organism>
<evidence type="ECO:0000256" key="5">
    <source>
        <dbReference type="ARBA" id="ARBA00022840"/>
    </source>
</evidence>
<evidence type="ECO:0000259" key="8">
    <source>
        <dbReference type="PROSITE" id="PS50011"/>
    </source>
</evidence>
<evidence type="ECO:0000313" key="10">
    <source>
        <dbReference type="WBParaSite" id="maker-uti_cns_0002532-snap-gene-0.2-mRNA-1"/>
    </source>
</evidence>
<dbReference type="SUPFAM" id="SSF56112">
    <property type="entry name" value="Protein kinase-like (PK-like)"/>
    <property type="match status" value="1"/>
</dbReference>
<dbReference type="InterPro" id="IPR008266">
    <property type="entry name" value="Tyr_kinase_AS"/>
</dbReference>
<dbReference type="GO" id="GO:0043235">
    <property type="term" value="C:receptor complex"/>
    <property type="evidence" value="ECO:0007669"/>
    <property type="project" value="TreeGrafter"/>
</dbReference>
<protein>
    <submittedName>
        <fullName evidence="10">Protein kinase domain-containing protein</fullName>
    </submittedName>
</protein>
<evidence type="ECO:0000256" key="4">
    <source>
        <dbReference type="ARBA" id="ARBA00022777"/>
    </source>
</evidence>
<keyword evidence="4" id="KW-0418">Kinase</keyword>
<dbReference type="GO" id="GO:0048468">
    <property type="term" value="P:cell development"/>
    <property type="evidence" value="ECO:0007669"/>
    <property type="project" value="UniProtKB-ARBA"/>
</dbReference>
<evidence type="ECO:0000313" key="9">
    <source>
        <dbReference type="Proteomes" id="UP000095280"/>
    </source>
</evidence>
<dbReference type="GO" id="GO:0005524">
    <property type="term" value="F:ATP binding"/>
    <property type="evidence" value="ECO:0007669"/>
    <property type="project" value="UniProtKB-KW"/>
</dbReference>
<feature type="domain" description="Protein kinase" evidence="8">
    <location>
        <begin position="1"/>
        <end position="155"/>
    </location>
</feature>
<dbReference type="InterPro" id="IPR001245">
    <property type="entry name" value="Ser-Thr/Tyr_kinase_cat_dom"/>
</dbReference>
<dbReference type="PANTHER" id="PTHR24416:SF620">
    <property type="entry name" value="TYROSINE-PROTEIN KINASE RECEPTOR TORSO"/>
    <property type="match status" value="1"/>
</dbReference>
<dbReference type="AlphaFoldDB" id="A0A1I8GN13"/>
<keyword evidence="5" id="KW-0067">ATP-binding</keyword>
<keyword evidence="7" id="KW-0829">Tyrosine-protein kinase</keyword>
<dbReference type="PRINTS" id="PR00109">
    <property type="entry name" value="TYRKINASE"/>
</dbReference>